<dbReference type="GO" id="GO:0005634">
    <property type="term" value="C:nucleus"/>
    <property type="evidence" value="ECO:0007669"/>
    <property type="project" value="UniProtKB-SubCell"/>
</dbReference>
<protein>
    <submittedName>
        <fullName evidence="11">Uncharacterized protein</fullName>
    </submittedName>
</protein>
<keyword evidence="6" id="KW-0694">RNA-binding</keyword>
<gene>
    <name evidence="11" type="ORF">BDV25DRAFT_11957</name>
</gene>
<evidence type="ECO:0000256" key="8">
    <source>
        <dbReference type="SAM" id="MobiDB-lite"/>
    </source>
</evidence>
<feature type="compositionally biased region" description="Polar residues" evidence="8">
    <location>
        <begin position="287"/>
        <end position="308"/>
    </location>
</feature>
<keyword evidence="4" id="KW-0862">Zinc</keyword>
<feature type="compositionally biased region" description="Basic and acidic residues" evidence="8">
    <location>
        <begin position="1"/>
        <end position="14"/>
    </location>
</feature>
<dbReference type="PROSITE" id="PS01358">
    <property type="entry name" value="ZF_RANBP2_1"/>
    <property type="match status" value="1"/>
</dbReference>
<dbReference type="OrthoDB" id="29221at2759"/>
<feature type="compositionally biased region" description="Basic and acidic residues" evidence="8">
    <location>
        <begin position="21"/>
        <end position="49"/>
    </location>
</feature>
<dbReference type="Proteomes" id="UP000325780">
    <property type="component" value="Unassembled WGS sequence"/>
</dbReference>
<comment type="subcellular location">
    <subcellularLocation>
        <location evidence="1">Nucleus</location>
    </subcellularLocation>
</comment>
<dbReference type="GO" id="GO:0008270">
    <property type="term" value="F:zinc ion binding"/>
    <property type="evidence" value="ECO:0007669"/>
    <property type="project" value="UniProtKB-KW"/>
</dbReference>
<dbReference type="InterPro" id="IPR012677">
    <property type="entry name" value="Nucleotide-bd_a/b_plait_sf"/>
</dbReference>
<dbReference type="SUPFAM" id="SSF54928">
    <property type="entry name" value="RNA-binding domain, RBD"/>
    <property type="match status" value="1"/>
</dbReference>
<evidence type="ECO:0000256" key="7">
    <source>
        <dbReference type="PROSITE-ProRule" id="PRU00322"/>
    </source>
</evidence>
<accession>A0A5N6TR17</accession>
<evidence type="ECO:0000256" key="5">
    <source>
        <dbReference type="ARBA" id="ARBA00023242"/>
    </source>
</evidence>
<dbReference type="InterPro" id="IPR000504">
    <property type="entry name" value="RRM_dom"/>
</dbReference>
<keyword evidence="3 7" id="KW-0863">Zinc-finger</keyword>
<feature type="compositionally biased region" description="Basic residues" evidence="8">
    <location>
        <begin position="80"/>
        <end position="94"/>
    </location>
</feature>
<dbReference type="PROSITE" id="PS50102">
    <property type="entry name" value="RRM"/>
    <property type="match status" value="1"/>
</dbReference>
<dbReference type="PANTHER" id="PTHR13948:SF3">
    <property type="entry name" value="FI21118P1"/>
    <property type="match status" value="1"/>
</dbReference>
<dbReference type="PROSITE" id="PS50199">
    <property type="entry name" value="ZF_RANBP2_2"/>
    <property type="match status" value="1"/>
</dbReference>
<keyword evidence="2" id="KW-0479">Metal-binding</keyword>
<dbReference type="Pfam" id="PF00641">
    <property type="entry name" value="Zn_ribbon_RanBP"/>
    <property type="match status" value="1"/>
</dbReference>
<feature type="domain" description="RRM" evidence="9">
    <location>
        <begin position="100"/>
        <end position="191"/>
    </location>
</feature>
<evidence type="ECO:0000313" key="11">
    <source>
        <dbReference type="EMBL" id="KAE8148802.1"/>
    </source>
</evidence>
<organism evidence="11 12">
    <name type="scientific">Aspergillus avenaceus</name>
    <dbReference type="NCBI Taxonomy" id="36643"/>
    <lineage>
        <taxon>Eukaryota</taxon>
        <taxon>Fungi</taxon>
        <taxon>Dikarya</taxon>
        <taxon>Ascomycota</taxon>
        <taxon>Pezizomycotina</taxon>
        <taxon>Eurotiomycetes</taxon>
        <taxon>Eurotiomycetidae</taxon>
        <taxon>Eurotiales</taxon>
        <taxon>Aspergillaceae</taxon>
        <taxon>Aspergillus</taxon>
        <taxon>Aspergillus subgen. Circumdati</taxon>
    </lineage>
</organism>
<dbReference type="SUPFAM" id="SSF90209">
    <property type="entry name" value="Ran binding protein zinc finger-like"/>
    <property type="match status" value="1"/>
</dbReference>
<keyword evidence="5" id="KW-0539">Nucleus</keyword>
<proteinExistence type="predicted"/>
<feature type="compositionally biased region" description="Basic residues" evidence="8">
    <location>
        <begin position="50"/>
        <end position="61"/>
    </location>
</feature>
<dbReference type="Gene3D" id="4.10.1060.10">
    <property type="entry name" value="Zinc finger, RanBP2-type"/>
    <property type="match status" value="1"/>
</dbReference>
<dbReference type="SMART" id="SM00547">
    <property type="entry name" value="ZnF_RBZ"/>
    <property type="match status" value="1"/>
</dbReference>
<dbReference type="InterPro" id="IPR036443">
    <property type="entry name" value="Znf_RanBP2_sf"/>
</dbReference>
<dbReference type="InterPro" id="IPR001876">
    <property type="entry name" value="Znf_RanBP2"/>
</dbReference>
<reference evidence="11 12" key="1">
    <citation type="submission" date="2019-04" db="EMBL/GenBank/DDBJ databases">
        <title>Friends and foes A comparative genomics study of 23 Aspergillus species from section Flavi.</title>
        <authorList>
            <consortium name="DOE Joint Genome Institute"/>
            <person name="Kjaerbolling I."/>
            <person name="Vesth T."/>
            <person name="Frisvad J.C."/>
            <person name="Nybo J.L."/>
            <person name="Theobald S."/>
            <person name="Kildgaard S."/>
            <person name="Isbrandt T."/>
            <person name="Kuo A."/>
            <person name="Sato A."/>
            <person name="Lyhne E.K."/>
            <person name="Kogle M.E."/>
            <person name="Wiebenga A."/>
            <person name="Kun R.S."/>
            <person name="Lubbers R.J."/>
            <person name="Makela M.R."/>
            <person name="Barry K."/>
            <person name="Chovatia M."/>
            <person name="Clum A."/>
            <person name="Daum C."/>
            <person name="Haridas S."/>
            <person name="He G."/>
            <person name="LaButti K."/>
            <person name="Lipzen A."/>
            <person name="Mondo S."/>
            <person name="Riley R."/>
            <person name="Salamov A."/>
            <person name="Simmons B.A."/>
            <person name="Magnuson J.K."/>
            <person name="Henrissat B."/>
            <person name="Mortensen U.H."/>
            <person name="Larsen T.O."/>
            <person name="Devries R.P."/>
            <person name="Grigoriev I.V."/>
            <person name="Machida M."/>
            <person name="Baker S.E."/>
            <person name="Andersen M.R."/>
        </authorList>
    </citation>
    <scope>NUCLEOTIDE SEQUENCE [LARGE SCALE GENOMIC DNA]</scope>
    <source>
        <strain evidence="11 12">IBT 18842</strain>
    </source>
</reference>
<dbReference type="Gene3D" id="3.30.70.330">
    <property type="match status" value="1"/>
</dbReference>
<feature type="region of interest" description="Disordered" evidence="8">
    <location>
        <begin position="285"/>
        <end position="310"/>
    </location>
</feature>
<name>A0A5N6TR17_ASPAV</name>
<evidence type="ECO:0000259" key="10">
    <source>
        <dbReference type="PROSITE" id="PS50199"/>
    </source>
</evidence>
<dbReference type="GO" id="GO:0000398">
    <property type="term" value="P:mRNA splicing, via spliceosome"/>
    <property type="evidence" value="ECO:0007669"/>
    <property type="project" value="TreeGrafter"/>
</dbReference>
<evidence type="ECO:0000256" key="3">
    <source>
        <dbReference type="ARBA" id="ARBA00022771"/>
    </source>
</evidence>
<feature type="compositionally biased region" description="Basic and acidic residues" evidence="8">
    <location>
        <begin position="62"/>
        <end position="71"/>
    </location>
</feature>
<evidence type="ECO:0000256" key="4">
    <source>
        <dbReference type="ARBA" id="ARBA00022833"/>
    </source>
</evidence>
<dbReference type="AlphaFoldDB" id="A0A5N6TR17"/>
<sequence length="370" mass="42251">MYDDRSPSPGDHSRSPPRGPPADRRPDYSRDRPDSRPRFHSRDRDDYRRRSSRSPPRRGRPAYRDRDREGYRSPGYGSRSRSHSRSRSPRRGRYHGQESREVMMDGLPVDMAEEDITNELRDGYHIEGLEEVRVIRDRQTKISRQLGFLRFRDLNYSRAFVERNFPTIFFYGPSASRDDRGTKVRIAFSREREDRVRARAEGDWTCKMCAIVNYSTRSKCFRCQAPRPEPGPTGPPGIAAPKVENNGDNDAAPENQASQFLLFRGLEPTVTEELLAKGVAKLYRPASSDNTSGSQKKGSKVASTTGDSNLGARDGSIRRVLLVRDRKTNDSWRYGFAEFATIQVRTHVRFFDSLLICLGCPSSHATVELL</sequence>
<dbReference type="EMBL" id="ML742146">
    <property type="protein sequence ID" value="KAE8148802.1"/>
    <property type="molecule type" value="Genomic_DNA"/>
</dbReference>
<evidence type="ECO:0000256" key="2">
    <source>
        <dbReference type="ARBA" id="ARBA00022723"/>
    </source>
</evidence>
<dbReference type="PANTHER" id="PTHR13948">
    <property type="entry name" value="RNA-BINDING PROTEIN"/>
    <property type="match status" value="1"/>
</dbReference>
<feature type="region of interest" description="Disordered" evidence="8">
    <location>
        <begin position="1"/>
        <end position="103"/>
    </location>
</feature>
<feature type="domain" description="RanBP2-type" evidence="10">
    <location>
        <begin position="200"/>
        <end position="229"/>
    </location>
</feature>
<dbReference type="GO" id="GO:0003723">
    <property type="term" value="F:RNA binding"/>
    <property type="evidence" value="ECO:0007669"/>
    <property type="project" value="UniProtKB-UniRule"/>
</dbReference>
<evidence type="ECO:0000259" key="9">
    <source>
        <dbReference type="PROSITE" id="PS50102"/>
    </source>
</evidence>
<evidence type="ECO:0000256" key="1">
    <source>
        <dbReference type="ARBA" id="ARBA00004123"/>
    </source>
</evidence>
<keyword evidence="12" id="KW-1185">Reference proteome</keyword>
<dbReference type="InterPro" id="IPR035979">
    <property type="entry name" value="RBD_domain_sf"/>
</dbReference>
<evidence type="ECO:0000313" key="12">
    <source>
        <dbReference type="Proteomes" id="UP000325780"/>
    </source>
</evidence>
<feature type="region of interest" description="Disordered" evidence="8">
    <location>
        <begin position="227"/>
        <end position="251"/>
    </location>
</feature>
<evidence type="ECO:0000256" key="6">
    <source>
        <dbReference type="PROSITE-ProRule" id="PRU00176"/>
    </source>
</evidence>